<gene>
    <name evidence="2" type="ORF">LzC2_20990</name>
</gene>
<feature type="compositionally biased region" description="Basic and acidic residues" evidence="1">
    <location>
        <begin position="102"/>
        <end position="115"/>
    </location>
</feature>
<dbReference type="Gene3D" id="3.90.980.10">
    <property type="entry name" value="DNA primase, catalytic core, N-terminal domain"/>
    <property type="match status" value="1"/>
</dbReference>
<feature type="region of interest" description="Disordered" evidence="1">
    <location>
        <begin position="64"/>
        <end position="118"/>
    </location>
</feature>
<dbReference type="InterPro" id="IPR037068">
    <property type="entry name" value="DNA_primase_core_N_sf"/>
</dbReference>
<feature type="compositionally biased region" description="Basic and acidic residues" evidence="1">
    <location>
        <begin position="785"/>
        <end position="804"/>
    </location>
</feature>
<evidence type="ECO:0000256" key="1">
    <source>
        <dbReference type="SAM" id="MobiDB-lite"/>
    </source>
</evidence>
<feature type="compositionally biased region" description="Low complexity" evidence="1">
    <location>
        <begin position="78"/>
        <end position="90"/>
    </location>
</feature>
<dbReference type="Proteomes" id="UP000609651">
    <property type="component" value="Unassembled WGS sequence"/>
</dbReference>
<organism evidence="2 3">
    <name type="scientific">Alienimonas chondri</name>
    <dbReference type="NCBI Taxonomy" id="2681879"/>
    <lineage>
        <taxon>Bacteria</taxon>
        <taxon>Pseudomonadati</taxon>
        <taxon>Planctomycetota</taxon>
        <taxon>Planctomycetia</taxon>
        <taxon>Planctomycetales</taxon>
        <taxon>Planctomycetaceae</taxon>
        <taxon>Alienimonas</taxon>
    </lineage>
</organism>
<evidence type="ECO:0008006" key="4">
    <source>
        <dbReference type="Google" id="ProtNLM"/>
    </source>
</evidence>
<keyword evidence="3" id="KW-1185">Reference proteome</keyword>
<evidence type="ECO:0000313" key="2">
    <source>
        <dbReference type="EMBL" id="NNJ26020.1"/>
    </source>
</evidence>
<reference evidence="2 3" key="1">
    <citation type="journal article" date="2020" name="Syst. Appl. Microbiol.">
        <title>Alienimonas chondri sp. nov., a novel planctomycete isolated from the biofilm of the red alga Chondrus crispus.</title>
        <authorList>
            <person name="Vitorino I."/>
            <person name="Albuquerque L."/>
            <person name="Wiegand S."/>
            <person name="Kallscheuer N."/>
            <person name="da Costa M.S."/>
            <person name="Lobo-da-Cunha A."/>
            <person name="Jogler C."/>
            <person name="Lage O.M."/>
        </authorList>
    </citation>
    <scope>NUCLEOTIDE SEQUENCE [LARGE SCALE GENOMIC DNA]</scope>
    <source>
        <strain evidence="2 3">LzC2</strain>
    </source>
</reference>
<comment type="caution">
    <text evidence="2">The sequence shown here is derived from an EMBL/GenBank/DDBJ whole genome shotgun (WGS) entry which is preliminary data.</text>
</comment>
<dbReference type="EMBL" id="WTPX01000058">
    <property type="protein sequence ID" value="NNJ26020.1"/>
    <property type="molecule type" value="Genomic_DNA"/>
</dbReference>
<feature type="region of interest" description="Disordered" evidence="1">
    <location>
        <begin position="777"/>
        <end position="804"/>
    </location>
</feature>
<feature type="region of interest" description="Disordered" evidence="1">
    <location>
        <begin position="1"/>
        <end position="38"/>
    </location>
</feature>
<feature type="compositionally biased region" description="Basic and acidic residues" evidence="1">
    <location>
        <begin position="423"/>
        <end position="433"/>
    </location>
</feature>
<evidence type="ECO:0000313" key="3">
    <source>
        <dbReference type="Proteomes" id="UP000609651"/>
    </source>
</evidence>
<feature type="region of interest" description="Disordered" evidence="1">
    <location>
        <begin position="393"/>
        <end position="433"/>
    </location>
</feature>
<protein>
    <recommendedName>
        <fullName evidence="4">Toprim domain-containing protein</fullName>
    </recommendedName>
</protein>
<sequence length="824" mass="88185">MTSHAPTHGSAANGSASTGANGSSHAASNGASSGEFGEGLDAAAGSIADSVDLWPHGGGYGQSYNGGEGFRSRAPHQPFAGRPAGPARPASVGSVFTARPQTSRDHAEKNRDADARGGGADTWDIREAFLNLAAGRLTDTARNDAARAHAFLEQYGFESDDIAKLGFGLYPEPAEVEEYLRRCGFGEDAVKNSGLTRDRRGDRRANWAGALVLPIDDENGRCVDIAVIDPTPGPHRVMQVGLVRGAEESGVVAYGLRNALQYSQEKGQRGDRKGTLVLTEDLLEACLLNARGFGPVAAIGGEGGTFVARRWEELARLGIGAVTLAFREDDGRHDAVRDCLVHALRARTAPEVYVLEPTGPADCETLAETVRVHGVGAAERRLNHRTLAFHGKDFGAAPRQGGLPDWAKREAPKPAPKPQPRFVRPEPKPERDELGDFREKVRAELSRLPHGPQRRAAAVLFAEVDAALAARRFDRARDLLAKAFRFVEENARDNNRYAAYGEAGTWGEDGTSEPTPLNDAAGRSWFSAPGRTDGHARAWAFDGYDPRSGEQRDATSHNLSAVLDDLCNAGRGPVICDRLHDETVAAIRPGTLTALTAADPAASLAMVCDRVADALERCDHAPLTVILRDATPGAFVSMLIAHLTARLNGGSGLTAGEVDARLAGRDAGHQYTAKPWLADEAADRLRTHGDRLRIVDARGAAFGEVLNTLTRTGSLHSRGVNAEGNREHAGGLLCDAANAEDLSRLAEFAAETNCWALAATAPRTPVSHMEPTWHAADARGAWQQESHRDDSRRPQRSVEQEAREGARLNNFRGLVGEWIARAEA</sequence>
<name>A0ABX1VD33_9PLAN</name>
<accession>A0ABX1VD33</accession>
<feature type="compositionally biased region" description="Low complexity" evidence="1">
    <location>
        <begin position="7"/>
        <end position="34"/>
    </location>
</feature>
<proteinExistence type="predicted"/>
<dbReference type="RefSeq" id="WP_171186621.1">
    <property type="nucleotide sequence ID" value="NZ_WTPX01000058.1"/>
</dbReference>